<evidence type="ECO:0000256" key="3">
    <source>
        <dbReference type="ARBA" id="ARBA00023163"/>
    </source>
</evidence>
<dbReference type="Gene3D" id="1.10.10.60">
    <property type="entry name" value="Homeodomain-like"/>
    <property type="match status" value="1"/>
</dbReference>
<gene>
    <name evidence="5" type="ORF">RED13_002283</name>
</gene>
<dbReference type="PROSITE" id="PS01124">
    <property type="entry name" value="HTH_ARAC_FAMILY_2"/>
    <property type="match status" value="1"/>
</dbReference>
<organism evidence="5 6">
    <name type="scientific">Halopseudomonas formosensis</name>
    <dbReference type="NCBI Taxonomy" id="1002526"/>
    <lineage>
        <taxon>Bacteria</taxon>
        <taxon>Pseudomonadati</taxon>
        <taxon>Pseudomonadota</taxon>
        <taxon>Gammaproteobacteria</taxon>
        <taxon>Pseudomonadales</taxon>
        <taxon>Pseudomonadaceae</taxon>
        <taxon>Halopseudomonas</taxon>
    </lineage>
</organism>
<dbReference type="SUPFAM" id="SSF46689">
    <property type="entry name" value="Homeodomain-like"/>
    <property type="match status" value="1"/>
</dbReference>
<dbReference type="InterPro" id="IPR009057">
    <property type="entry name" value="Homeodomain-like_sf"/>
</dbReference>
<dbReference type="EMBL" id="JAVRDO010000005">
    <property type="protein sequence ID" value="MDX9687841.1"/>
    <property type="molecule type" value="Genomic_DNA"/>
</dbReference>
<keyword evidence="3" id="KW-0804">Transcription</keyword>
<evidence type="ECO:0000256" key="1">
    <source>
        <dbReference type="ARBA" id="ARBA00023015"/>
    </source>
</evidence>
<reference evidence="6" key="1">
    <citation type="submission" date="2023-07" db="EMBL/GenBank/DDBJ databases">
        <authorList>
            <person name="de Witt J."/>
        </authorList>
    </citation>
    <scope>NUCLEOTIDE SEQUENCE [LARGE SCALE GENOMIC DNA]</scope>
    <source>
        <strain evidence="6">FZJ</strain>
    </source>
</reference>
<dbReference type="RefSeq" id="WP_320331488.1">
    <property type="nucleotide sequence ID" value="NZ_JAVRDO010000005.1"/>
</dbReference>
<dbReference type="InterPro" id="IPR032687">
    <property type="entry name" value="AraC-type_N"/>
</dbReference>
<feature type="domain" description="HTH araC/xylS-type" evidence="4">
    <location>
        <begin position="240"/>
        <end position="341"/>
    </location>
</feature>
<dbReference type="Pfam" id="PF12833">
    <property type="entry name" value="HTH_18"/>
    <property type="match status" value="1"/>
</dbReference>
<name>A0ABU5C0I8_9GAMM</name>
<keyword evidence="2" id="KW-0238">DNA-binding</keyword>
<protein>
    <submittedName>
        <fullName evidence="5">Helix-turn-helix domain-containing protein</fullName>
    </submittedName>
</protein>
<dbReference type="Proteomes" id="UP001281217">
    <property type="component" value="Unassembled WGS sequence"/>
</dbReference>
<evidence type="ECO:0000313" key="6">
    <source>
        <dbReference type="Proteomes" id="UP001281217"/>
    </source>
</evidence>
<dbReference type="InterPro" id="IPR018060">
    <property type="entry name" value="HTH_AraC"/>
</dbReference>
<sequence>MLYANRMGITMDHRQINNLWVNGLLQTFSALGLDVAALCRGIKSIEQGRLAPGQQVDLVEARTLWHRAVATSDFSNLGVEVGLRLSPRSTGLLFPLLLHSPSIRTAVELLVRYQMLISQNGLFRVNDISSSNSLLCTYVPARSSVAVHPQHSLSVITAALKTLGSISSRRIRASLCLPAGLDAEGISALLQYPVQAAGELYILELACEGMDEPIAGRDEHLYQLTLGYAEGLLRAQNAGQGFLDQIKHHMDGEQLVQTDIDTVAAAVGVTRRTLQRHLDDQGTSFRKLKESLLKERVLELLVARHLPIAHIAEALGYADVSTFHRAFKAWFGVTPRQFKSQIGS</sequence>
<evidence type="ECO:0000256" key="2">
    <source>
        <dbReference type="ARBA" id="ARBA00023125"/>
    </source>
</evidence>
<keyword evidence="1" id="KW-0805">Transcription regulation</keyword>
<dbReference type="PRINTS" id="PR00032">
    <property type="entry name" value="HTHARAC"/>
</dbReference>
<proteinExistence type="predicted"/>
<keyword evidence="6" id="KW-1185">Reference proteome</keyword>
<dbReference type="Pfam" id="PF12625">
    <property type="entry name" value="Arabinose_bd"/>
    <property type="match status" value="1"/>
</dbReference>
<comment type="caution">
    <text evidence="5">The sequence shown here is derived from an EMBL/GenBank/DDBJ whole genome shotgun (WGS) entry which is preliminary data.</text>
</comment>
<dbReference type="SMART" id="SM00342">
    <property type="entry name" value="HTH_ARAC"/>
    <property type="match status" value="1"/>
</dbReference>
<accession>A0ABU5C0I8</accession>
<evidence type="ECO:0000313" key="5">
    <source>
        <dbReference type="EMBL" id="MDX9687841.1"/>
    </source>
</evidence>
<dbReference type="InterPro" id="IPR020449">
    <property type="entry name" value="Tscrpt_reg_AraC-type_HTH"/>
</dbReference>
<dbReference type="PANTHER" id="PTHR47894:SF1">
    <property type="entry name" value="HTH-TYPE TRANSCRIPTIONAL REGULATOR VQSM"/>
    <property type="match status" value="1"/>
</dbReference>
<dbReference type="PANTHER" id="PTHR47894">
    <property type="entry name" value="HTH-TYPE TRANSCRIPTIONAL REGULATOR GADX"/>
    <property type="match status" value="1"/>
</dbReference>
<evidence type="ECO:0000259" key="4">
    <source>
        <dbReference type="PROSITE" id="PS01124"/>
    </source>
</evidence>